<dbReference type="AlphaFoldDB" id="A0A4R1GEE3"/>
<feature type="transmembrane region" description="Helical" evidence="1">
    <location>
        <begin position="7"/>
        <end position="27"/>
    </location>
</feature>
<dbReference type="Proteomes" id="UP000295777">
    <property type="component" value="Unassembled WGS sequence"/>
</dbReference>
<reference evidence="2 3" key="1">
    <citation type="submission" date="2019-03" db="EMBL/GenBank/DDBJ databases">
        <title>Genomic Encyclopedia of Archaeal and Bacterial Type Strains, Phase II (KMG-II): from individual species to whole genera.</title>
        <authorList>
            <person name="Goeker M."/>
        </authorList>
    </citation>
    <scope>NUCLEOTIDE SEQUENCE [LARGE SCALE GENOMIC DNA]</scope>
    <source>
        <strain evidence="2 3">DSM 24425</strain>
    </source>
</reference>
<dbReference type="OrthoDB" id="12737at2"/>
<organism evidence="2 3">
    <name type="scientific">Phorcysia thermohydrogeniphila</name>
    <dbReference type="NCBI Taxonomy" id="936138"/>
    <lineage>
        <taxon>Bacteria</taxon>
        <taxon>Pseudomonadati</taxon>
        <taxon>Aquificota</taxon>
        <taxon>Aquificia</taxon>
        <taxon>Desulfurobacteriales</taxon>
        <taxon>Desulfurobacteriaceae</taxon>
        <taxon>Phorcysia</taxon>
    </lineage>
</organism>
<name>A0A4R1GEE3_9BACT</name>
<dbReference type="EMBL" id="SMFV01000002">
    <property type="protein sequence ID" value="TCK05160.1"/>
    <property type="molecule type" value="Genomic_DNA"/>
</dbReference>
<dbReference type="RefSeq" id="WP_132525623.1">
    <property type="nucleotide sequence ID" value="NZ_SMFV01000002.1"/>
</dbReference>
<keyword evidence="1" id="KW-1133">Transmembrane helix</keyword>
<evidence type="ECO:0000313" key="2">
    <source>
        <dbReference type="EMBL" id="TCK05160.1"/>
    </source>
</evidence>
<keyword evidence="3" id="KW-1185">Reference proteome</keyword>
<evidence type="ECO:0000256" key="1">
    <source>
        <dbReference type="SAM" id="Phobius"/>
    </source>
</evidence>
<accession>A0A4R1GEE3</accession>
<gene>
    <name evidence="2" type="ORF">CLV27_0580</name>
</gene>
<comment type="caution">
    <text evidence="2">The sequence shown here is derived from an EMBL/GenBank/DDBJ whole genome shotgun (WGS) entry which is preliminary data.</text>
</comment>
<evidence type="ECO:0000313" key="3">
    <source>
        <dbReference type="Proteomes" id="UP000295777"/>
    </source>
</evidence>
<keyword evidence="1" id="KW-0812">Transmembrane</keyword>
<proteinExistence type="predicted"/>
<protein>
    <submittedName>
        <fullName evidence="2">Uncharacterized protein</fullName>
    </submittedName>
</protein>
<sequence length="247" mass="27623">MSRLLDFLAVLFSVIIAFSIGVIVAFYRPTTGITNAKHVVTEKNTDTKVPETTDSEENTIDVPENAPQEDKIDEEEKINETILSSFKRIKEGIAYYPALILKVRGVSSGTEIHLITFSTMEWPFIRTYISDDLVLEEPEKVFLCENGIVDVVYTVKGVWPPEIHREKLKGKGVLVVPDEKGNLNFKDFKGICSDNGFVFTRSGDLAGICFGSKFIGAEELYRTTPSNCQTVYPKEEGNDANLQGENR</sequence>
<keyword evidence="1" id="KW-0472">Membrane</keyword>